<gene>
    <name evidence="2" type="ORF">Q4481_02165</name>
</gene>
<feature type="transmembrane region" description="Helical" evidence="1">
    <location>
        <begin position="12"/>
        <end position="33"/>
    </location>
</feature>
<dbReference type="EMBL" id="JAUOZU010000001">
    <property type="protein sequence ID" value="MDO6962742.1"/>
    <property type="molecule type" value="Genomic_DNA"/>
</dbReference>
<accession>A0ABT8YGF7</accession>
<evidence type="ECO:0000256" key="1">
    <source>
        <dbReference type="SAM" id="Phobius"/>
    </source>
</evidence>
<organism evidence="2 3">
    <name type="scientific">Rhizobium alvei</name>
    <dbReference type="NCBI Taxonomy" id="1132659"/>
    <lineage>
        <taxon>Bacteria</taxon>
        <taxon>Pseudomonadati</taxon>
        <taxon>Pseudomonadota</taxon>
        <taxon>Alphaproteobacteria</taxon>
        <taxon>Hyphomicrobiales</taxon>
        <taxon>Rhizobiaceae</taxon>
        <taxon>Rhizobium/Agrobacterium group</taxon>
        <taxon>Rhizobium</taxon>
    </lineage>
</organism>
<keyword evidence="3" id="KW-1185">Reference proteome</keyword>
<dbReference type="InterPro" id="IPR021529">
    <property type="entry name" value="DUF2798"/>
</dbReference>
<dbReference type="Proteomes" id="UP001174932">
    <property type="component" value="Unassembled WGS sequence"/>
</dbReference>
<protein>
    <submittedName>
        <fullName evidence="2">DUF2798 domain-containing protein</fullName>
    </submittedName>
</protein>
<feature type="transmembrane region" description="Helical" evidence="1">
    <location>
        <begin position="45"/>
        <end position="67"/>
    </location>
</feature>
<name>A0ABT8YGF7_9HYPH</name>
<keyword evidence="1" id="KW-1133">Transmembrane helix</keyword>
<dbReference type="Pfam" id="PF11391">
    <property type="entry name" value="DUF2798"/>
    <property type="match status" value="1"/>
</dbReference>
<evidence type="ECO:0000313" key="2">
    <source>
        <dbReference type="EMBL" id="MDO6962742.1"/>
    </source>
</evidence>
<dbReference type="RefSeq" id="WP_304374619.1">
    <property type="nucleotide sequence ID" value="NZ_JAUOZU010000001.1"/>
</dbReference>
<reference evidence="2" key="2">
    <citation type="submission" date="2023-07" db="EMBL/GenBank/DDBJ databases">
        <authorList>
            <person name="Shen H."/>
        </authorList>
    </citation>
    <scope>NUCLEOTIDE SEQUENCE</scope>
    <source>
        <strain evidence="2">TNR-22</strain>
    </source>
</reference>
<keyword evidence="1" id="KW-0472">Membrane</keyword>
<sequence length="76" mass="8494">MVQKRTMIIAQILITGMMALIMSGIMSMIAIGPNEIWLKAWPHQFIIAWPIAFIVTQFVGRFGFFLAGKMTGAQAH</sequence>
<keyword evidence="1" id="KW-0812">Transmembrane</keyword>
<evidence type="ECO:0000313" key="3">
    <source>
        <dbReference type="Proteomes" id="UP001174932"/>
    </source>
</evidence>
<comment type="caution">
    <text evidence="2">The sequence shown here is derived from an EMBL/GenBank/DDBJ whole genome shotgun (WGS) entry which is preliminary data.</text>
</comment>
<proteinExistence type="predicted"/>
<reference evidence="2" key="1">
    <citation type="journal article" date="2015" name="Int. J. Syst. Evol. Microbiol.">
        <title>Rhizobium alvei sp. nov., isolated from a freshwater river.</title>
        <authorList>
            <person name="Sheu S.Y."/>
            <person name="Huang H.W."/>
            <person name="Young C.C."/>
            <person name="Chen W.M."/>
        </authorList>
    </citation>
    <scope>NUCLEOTIDE SEQUENCE</scope>
    <source>
        <strain evidence="2">TNR-22</strain>
    </source>
</reference>